<dbReference type="PANTHER" id="PTHR43531">
    <property type="entry name" value="PROTEIN ICFG"/>
    <property type="match status" value="1"/>
</dbReference>
<dbReference type="FunFam" id="1.10.287.950:FF:000001">
    <property type="entry name" value="Methyl-accepting chemotaxis sensory transducer"/>
    <property type="match status" value="1"/>
</dbReference>
<dbReference type="GO" id="GO:0005886">
    <property type="term" value="C:plasma membrane"/>
    <property type="evidence" value="ECO:0007669"/>
    <property type="project" value="TreeGrafter"/>
</dbReference>
<comment type="subcellular location">
    <subcellularLocation>
        <location evidence="1">Membrane</location>
    </subcellularLocation>
</comment>
<evidence type="ECO:0000259" key="8">
    <source>
        <dbReference type="PROSITE" id="PS50111"/>
    </source>
</evidence>
<dbReference type="HOGENOM" id="CLU_000445_107_21_6"/>
<dbReference type="InParanoid" id="W0DUV4"/>
<dbReference type="PANTHER" id="PTHR43531:SF14">
    <property type="entry name" value="METHYL-ACCEPTING CHEMOTAXIS PROTEIN I-RELATED"/>
    <property type="match status" value="1"/>
</dbReference>
<dbReference type="KEGG" id="tao:THIAE_09425"/>
<dbReference type="eggNOG" id="COG0840">
    <property type="taxonomic scope" value="Bacteria"/>
</dbReference>
<evidence type="ECO:0008006" key="12">
    <source>
        <dbReference type="Google" id="ProtNLM"/>
    </source>
</evidence>
<dbReference type="OrthoDB" id="5620315at2"/>
<proteinExistence type="inferred from homology"/>
<feature type="region of interest" description="Disordered" evidence="6">
    <location>
        <begin position="733"/>
        <end position="759"/>
    </location>
</feature>
<dbReference type="Pfam" id="PF12729">
    <property type="entry name" value="4HB_MCP_1"/>
    <property type="match status" value="1"/>
</dbReference>
<keyword evidence="11" id="KW-1185">Reference proteome</keyword>
<dbReference type="CDD" id="cd11386">
    <property type="entry name" value="MCP_signal"/>
    <property type="match status" value="1"/>
</dbReference>
<feature type="domain" description="HAMP" evidence="9">
    <location>
        <begin position="364"/>
        <end position="416"/>
    </location>
</feature>
<name>W0DUV4_9GAMM</name>
<dbReference type="GO" id="GO:0006935">
    <property type="term" value="P:chemotaxis"/>
    <property type="evidence" value="ECO:0007669"/>
    <property type="project" value="UniProtKB-KW"/>
</dbReference>
<dbReference type="Gene3D" id="1.10.287.950">
    <property type="entry name" value="Methyl-accepting chemotaxis protein"/>
    <property type="match status" value="1"/>
</dbReference>
<dbReference type="EMBL" id="CP007030">
    <property type="protein sequence ID" value="AHF02380.1"/>
    <property type="molecule type" value="Genomic_DNA"/>
</dbReference>
<dbReference type="PROSITE" id="PS50111">
    <property type="entry name" value="CHEMOTAXIS_TRANSDUC_2"/>
    <property type="match status" value="1"/>
</dbReference>
<dbReference type="SUPFAM" id="SSF158472">
    <property type="entry name" value="HAMP domain-like"/>
    <property type="match status" value="1"/>
</dbReference>
<dbReference type="InterPro" id="IPR024478">
    <property type="entry name" value="HlyB_4HB_MCP"/>
</dbReference>
<organism evidence="10 11">
    <name type="scientific">Thiomicrospira aerophila AL3</name>
    <dbReference type="NCBI Taxonomy" id="717772"/>
    <lineage>
        <taxon>Bacteria</taxon>
        <taxon>Pseudomonadati</taxon>
        <taxon>Pseudomonadota</taxon>
        <taxon>Gammaproteobacteria</taxon>
        <taxon>Thiotrichales</taxon>
        <taxon>Piscirickettsiaceae</taxon>
        <taxon>Thiomicrospira</taxon>
    </lineage>
</organism>
<keyword evidence="7" id="KW-1133">Transmembrane helix</keyword>
<feature type="domain" description="HAMP" evidence="9">
    <location>
        <begin position="426"/>
        <end position="461"/>
    </location>
</feature>
<dbReference type="GO" id="GO:0004888">
    <property type="term" value="F:transmembrane signaling receptor activity"/>
    <property type="evidence" value="ECO:0007669"/>
    <property type="project" value="TreeGrafter"/>
</dbReference>
<dbReference type="STRING" id="717772.THIAE_09425"/>
<dbReference type="GO" id="GO:0007165">
    <property type="term" value="P:signal transduction"/>
    <property type="evidence" value="ECO:0007669"/>
    <property type="project" value="UniProtKB-KW"/>
</dbReference>
<dbReference type="Pfam" id="PF00015">
    <property type="entry name" value="MCPsignal"/>
    <property type="match status" value="1"/>
</dbReference>
<sequence length="759" mass="82029">MQMLNRLTIKSKLIVFVLLMVLALLFSGINAVRGFVLWSDGMQNFSEVRLPSVVSLGVLNTERMNIRAQTLDVFRHTNYADAPETLKNIQQQRVQSWQVIDEYWERFAAIPKQSAQGAQMFERLQQEYQAWRAIYVELDDQIDKMIKARSQFELNRLMADYEATVLRMVPLSNAMGSSFEAISKQSEQTGLAQAAEALAVANEKKVTMTVTLVIAIILAILIGTVLIRVITMPLSNMVRTLRKVDETGDFSARLNHDAQDEVGQAANALNNLLSNLQESITNTNHVVKALSNGDFSERISGNYRGDLAVLQTGVNDSADSISATIKALSTVMNALSSGQFKVSVNTDLPGDYGLLMTSVANATTALNTSIDDIVSVMTKMREGDFDVRVKSDAQGELLTLKDMINESLDALANAITSITQLAVAQSKGDLTKTIQDTYPGQLGVLSDAVNESVVKLSEIVSFAVSAADSVNHAAVEVAQGSLDLSDRVQKQAAAIQQSSATMEEFSAAVQNNAQNATEATHVEKQVEAKASQASAVMKQTIEAMTAIEQSSHKIADIVTLIDGIAFQTNLLALNAAVEAARAGEHGRGFAVVAGEVRALAQKSAEAAKDITALINESVTRISQGTKLAGESGHVIDEITHAIERATQMSEEISHASQEQAEGVKQLQAALNSIDQGIQQNAALVEETSAAAESMREQADLLSEQMRFFKINQQSRKLDARLNSPLALSANSSMNALPVKPKPATAQAKAPASQDEWAEF</sequence>
<gene>
    <name evidence="10" type="ORF">THIAE_09425</name>
</gene>
<dbReference type="RefSeq" id="WP_006460800.1">
    <property type="nucleotide sequence ID" value="NZ_CP007030.1"/>
</dbReference>
<reference evidence="10 11" key="1">
    <citation type="submission" date="2013-12" db="EMBL/GenBank/DDBJ databases">
        <authorList>
            <consortium name="DOE Joint Genome Institute"/>
            <person name="Kappler U."/>
            <person name="Huntemann M."/>
            <person name="Han J."/>
            <person name="Chen A."/>
            <person name="Kyrpides N."/>
            <person name="Mavromatis K."/>
            <person name="Markowitz V."/>
            <person name="Palaniappan K."/>
            <person name="Ivanova N."/>
            <person name="Schaumberg A."/>
            <person name="Pati A."/>
            <person name="Liolios K."/>
            <person name="Nordberg H.P."/>
            <person name="Cantor M.N."/>
            <person name="Hua S.X."/>
            <person name="Woyke T."/>
        </authorList>
    </citation>
    <scope>NUCLEOTIDE SEQUENCE [LARGE SCALE GENOMIC DNA]</scope>
    <source>
        <strain evidence="11">AL2</strain>
    </source>
</reference>
<protein>
    <recommendedName>
        <fullName evidence="12">Methyl-accepting chemotaxis protein</fullName>
    </recommendedName>
</protein>
<dbReference type="InterPro" id="IPR004089">
    <property type="entry name" value="MCPsignal_dom"/>
</dbReference>
<keyword evidence="7" id="KW-0472">Membrane</keyword>
<evidence type="ECO:0000256" key="1">
    <source>
        <dbReference type="ARBA" id="ARBA00004370"/>
    </source>
</evidence>
<feature type="transmembrane region" description="Helical" evidence="7">
    <location>
        <begin position="208"/>
        <end position="230"/>
    </location>
</feature>
<feature type="compositionally biased region" description="Low complexity" evidence="6">
    <location>
        <begin position="733"/>
        <end position="751"/>
    </location>
</feature>
<evidence type="ECO:0000256" key="2">
    <source>
        <dbReference type="ARBA" id="ARBA00022481"/>
    </source>
</evidence>
<dbReference type="Proteomes" id="UP000005380">
    <property type="component" value="Chromosome"/>
</dbReference>
<dbReference type="Pfam" id="PF00672">
    <property type="entry name" value="HAMP"/>
    <property type="match status" value="2"/>
</dbReference>
<keyword evidence="7" id="KW-0812">Transmembrane</keyword>
<dbReference type="SMART" id="SM00283">
    <property type="entry name" value="MA"/>
    <property type="match status" value="1"/>
</dbReference>
<dbReference type="Gene3D" id="1.20.120.1530">
    <property type="match status" value="1"/>
</dbReference>
<dbReference type="AlphaFoldDB" id="W0DUV4"/>
<evidence type="ECO:0000256" key="5">
    <source>
        <dbReference type="PROSITE-ProRule" id="PRU00284"/>
    </source>
</evidence>
<dbReference type="SUPFAM" id="SSF58104">
    <property type="entry name" value="Methyl-accepting chemotaxis protein (MCP) signaling domain"/>
    <property type="match status" value="1"/>
</dbReference>
<feature type="domain" description="Methyl-accepting transducer" evidence="8">
    <location>
        <begin position="466"/>
        <end position="695"/>
    </location>
</feature>
<dbReference type="SMART" id="SM00304">
    <property type="entry name" value="HAMP"/>
    <property type="match status" value="2"/>
</dbReference>
<evidence type="ECO:0000259" key="9">
    <source>
        <dbReference type="PROSITE" id="PS50885"/>
    </source>
</evidence>
<keyword evidence="2" id="KW-0488">Methylation</keyword>
<evidence type="ECO:0000313" key="11">
    <source>
        <dbReference type="Proteomes" id="UP000005380"/>
    </source>
</evidence>
<comment type="similarity">
    <text evidence="4">Belongs to the methyl-accepting chemotaxis (MCP) protein family.</text>
</comment>
<evidence type="ECO:0000256" key="4">
    <source>
        <dbReference type="ARBA" id="ARBA00029447"/>
    </source>
</evidence>
<evidence type="ECO:0000313" key="10">
    <source>
        <dbReference type="EMBL" id="AHF02380.1"/>
    </source>
</evidence>
<evidence type="ECO:0000256" key="3">
    <source>
        <dbReference type="ARBA" id="ARBA00023224"/>
    </source>
</evidence>
<evidence type="ECO:0000256" key="6">
    <source>
        <dbReference type="SAM" id="MobiDB-lite"/>
    </source>
</evidence>
<feature type="domain" description="HAMP" evidence="9">
    <location>
        <begin position="285"/>
        <end position="326"/>
    </location>
</feature>
<feature type="domain" description="HAMP" evidence="9">
    <location>
        <begin position="228"/>
        <end position="281"/>
    </location>
</feature>
<dbReference type="InterPro" id="IPR003660">
    <property type="entry name" value="HAMP_dom"/>
</dbReference>
<evidence type="ECO:0000256" key="7">
    <source>
        <dbReference type="SAM" id="Phobius"/>
    </source>
</evidence>
<dbReference type="InterPro" id="IPR051310">
    <property type="entry name" value="MCP_chemotaxis"/>
</dbReference>
<dbReference type="CDD" id="cd06225">
    <property type="entry name" value="HAMP"/>
    <property type="match status" value="1"/>
</dbReference>
<accession>W0DUV4</accession>
<dbReference type="PROSITE" id="PS50885">
    <property type="entry name" value="HAMP"/>
    <property type="match status" value="4"/>
</dbReference>
<keyword evidence="3 5" id="KW-0807">Transducer</keyword>